<dbReference type="InterPro" id="IPR052929">
    <property type="entry name" value="RNase_H-like_EbsB-rel"/>
</dbReference>
<dbReference type="InterPro" id="IPR044730">
    <property type="entry name" value="RNase_H-like_dom_plant"/>
</dbReference>
<feature type="domain" description="RNase H type-1" evidence="1">
    <location>
        <begin position="179"/>
        <end position="301"/>
    </location>
</feature>
<evidence type="ECO:0000313" key="2">
    <source>
        <dbReference type="EMBL" id="KAL0285024.1"/>
    </source>
</evidence>
<dbReference type="InterPro" id="IPR002156">
    <property type="entry name" value="RNaseH_domain"/>
</dbReference>
<sequence>MLSKQLWRILSRPNSLLSSVLLARYFPDGQVLNTSVGRNPSYTWRSIWATQHIVKGGFRWCIGSGQSVSMWKDPWLPRPFSFRALSPQASHLSNMKVCDLIDSNTKDWNYPLVRELFWPKRKTSSTLFFAALLPDRRTPDLCPQLYSFVSPGECDPYQHSQSNCPPRWTLPDTGWIKINYDGAIFAAETEVGMGVIARDANGTCVGWRTIREKRQMEPEPVEALAAHEAVSLARRMGWRKIILEGDCANLHLKLSSPQEDCSTIGTIVRDIKFYATDYEDCVFSLVRRTGNRVAHSLARNATAIETGDPIFPPSSLILLLSDIDI</sequence>
<dbReference type="GO" id="GO:0003676">
    <property type="term" value="F:nucleic acid binding"/>
    <property type="evidence" value="ECO:0007669"/>
    <property type="project" value="InterPro"/>
</dbReference>
<protein>
    <recommendedName>
        <fullName evidence="1">RNase H type-1 domain-containing protein</fullName>
    </recommendedName>
</protein>
<dbReference type="PANTHER" id="PTHR47074">
    <property type="entry name" value="BNAC02G40300D PROTEIN"/>
    <property type="match status" value="1"/>
</dbReference>
<reference evidence="2" key="1">
    <citation type="submission" date="2020-06" db="EMBL/GenBank/DDBJ databases">
        <authorList>
            <person name="Li T."/>
            <person name="Hu X."/>
            <person name="Zhang T."/>
            <person name="Song X."/>
            <person name="Zhang H."/>
            <person name="Dai N."/>
            <person name="Sheng W."/>
            <person name="Hou X."/>
            <person name="Wei L."/>
        </authorList>
    </citation>
    <scope>NUCLEOTIDE SEQUENCE</scope>
    <source>
        <strain evidence="2">G01</strain>
        <tissue evidence="2">Leaf</tissue>
    </source>
</reference>
<organism evidence="2">
    <name type="scientific">Sesamum angustifolium</name>
    <dbReference type="NCBI Taxonomy" id="2727405"/>
    <lineage>
        <taxon>Eukaryota</taxon>
        <taxon>Viridiplantae</taxon>
        <taxon>Streptophyta</taxon>
        <taxon>Embryophyta</taxon>
        <taxon>Tracheophyta</taxon>
        <taxon>Spermatophyta</taxon>
        <taxon>Magnoliopsida</taxon>
        <taxon>eudicotyledons</taxon>
        <taxon>Gunneridae</taxon>
        <taxon>Pentapetalae</taxon>
        <taxon>asterids</taxon>
        <taxon>lamiids</taxon>
        <taxon>Lamiales</taxon>
        <taxon>Pedaliaceae</taxon>
        <taxon>Sesamum</taxon>
    </lineage>
</organism>
<dbReference type="Gene3D" id="3.30.420.10">
    <property type="entry name" value="Ribonuclease H-like superfamily/Ribonuclease H"/>
    <property type="match status" value="1"/>
</dbReference>
<dbReference type="InterPro" id="IPR036397">
    <property type="entry name" value="RNaseH_sf"/>
</dbReference>
<gene>
    <name evidence="2" type="ORF">Sangu_2796900</name>
</gene>
<comment type="caution">
    <text evidence="2">The sequence shown here is derived from an EMBL/GenBank/DDBJ whole genome shotgun (WGS) entry which is preliminary data.</text>
</comment>
<dbReference type="Pfam" id="PF13456">
    <property type="entry name" value="RVT_3"/>
    <property type="match status" value="1"/>
</dbReference>
<proteinExistence type="predicted"/>
<dbReference type="EMBL" id="JACGWK010001619">
    <property type="protein sequence ID" value="KAL0285024.1"/>
    <property type="molecule type" value="Genomic_DNA"/>
</dbReference>
<accession>A0AAW2IS83</accession>
<dbReference type="PANTHER" id="PTHR47074:SF11">
    <property type="entry name" value="REVERSE TRANSCRIPTASE-LIKE PROTEIN"/>
    <property type="match status" value="1"/>
</dbReference>
<evidence type="ECO:0000259" key="1">
    <source>
        <dbReference type="Pfam" id="PF13456"/>
    </source>
</evidence>
<dbReference type="AlphaFoldDB" id="A0AAW2IS83"/>
<dbReference type="GO" id="GO:0004523">
    <property type="term" value="F:RNA-DNA hybrid ribonuclease activity"/>
    <property type="evidence" value="ECO:0007669"/>
    <property type="project" value="InterPro"/>
</dbReference>
<dbReference type="SUPFAM" id="SSF53098">
    <property type="entry name" value="Ribonuclease H-like"/>
    <property type="match status" value="1"/>
</dbReference>
<name>A0AAW2IS83_9LAMI</name>
<dbReference type="InterPro" id="IPR012337">
    <property type="entry name" value="RNaseH-like_sf"/>
</dbReference>
<dbReference type="CDD" id="cd06222">
    <property type="entry name" value="RNase_H_like"/>
    <property type="match status" value="1"/>
</dbReference>
<reference evidence="2" key="2">
    <citation type="journal article" date="2024" name="Plant">
        <title>Genomic evolution and insights into agronomic trait innovations of Sesamum species.</title>
        <authorList>
            <person name="Miao H."/>
            <person name="Wang L."/>
            <person name="Qu L."/>
            <person name="Liu H."/>
            <person name="Sun Y."/>
            <person name="Le M."/>
            <person name="Wang Q."/>
            <person name="Wei S."/>
            <person name="Zheng Y."/>
            <person name="Lin W."/>
            <person name="Duan Y."/>
            <person name="Cao H."/>
            <person name="Xiong S."/>
            <person name="Wang X."/>
            <person name="Wei L."/>
            <person name="Li C."/>
            <person name="Ma Q."/>
            <person name="Ju M."/>
            <person name="Zhao R."/>
            <person name="Li G."/>
            <person name="Mu C."/>
            <person name="Tian Q."/>
            <person name="Mei H."/>
            <person name="Zhang T."/>
            <person name="Gao T."/>
            <person name="Zhang H."/>
        </authorList>
    </citation>
    <scope>NUCLEOTIDE SEQUENCE</scope>
    <source>
        <strain evidence="2">G01</strain>
    </source>
</reference>